<dbReference type="EMBL" id="JACCJB010000008">
    <property type="protein sequence ID" value="KAF6224977.1"/>
    <property type="molecule type" value="Genomic_DNA"/>
</dbReference>
<dbReference type="GeneID" id="59338564"/>
<organism evidence="2 3">
    <name type="scientific">Letharia lupina</name>
    <dbReference type="NCBI Taxonomy" id="560253"/>
    <lineage>
        <taxon>Eukaryota</taxon>
        <taxon>Fungi</taxon>
        <taxon>Dikarya</taxon>
        <taxon>Ascomycota</taxon>
        <taxon>Pezizomycotina</taxon>
        <taxon>Lecanoromycetes</taxon>
        <taxon>OSLEUM clade</taxon>
        <taxon>Lecanoromycetidae</taxon>
        <taxon>Lecanorales</taxon>
        <taxon>Lecanorineae</taxon>
        <taxon>Parmeliaceae</taxon>
        <taxon>Letharia</taxon>
    </lineage>
</organism>
<dbReference type="PANTHER" id="PTHR28272">
    <property type="entry name" value="RIBONUCLEASES P/MRP PROTEIN SUBUNIT POP3"/>
    <property type="match status" value="1"/>
</dbReference>
<dbReference type="Pfam" id="PF08228">
    <property type="entry name" value="RNase_P_pop3"/>
    <property type="match status" value="1"/>
</dbReference>
<keyword evidence="3" id="KW-1185">Reference proteome</keyword>
<evidence type="ECO:0000313" key="2">
    <source>
        <dbReference type="EMBL" id="KAF6224977.1"/>
    </source>
</evidence>
<dbReference type="GO" id="GO:0005655">
    <property type="term" value="C:nucleolar ribonuclease P complex"/>
    <property type="evidence" value="ECO:0007669"/>
    <property type="project" value="TreeGrafter"/>
</dbReference>
<dbReference type="GO" id="GO:0008033">
    <property type="term" value="P:tRNA processing"/>
    <property type="evidence" value="ECO:0007669"/>
    <property type="project" value="InterPro"/>
</dbReference>
<dbReference type="GO" id="GO:0006364">
    <property type="term" value="P:rRNA processing"/>
    <property type="evidence" value="ECO:0007669"/>
    <property type="project" value="InterPro"/>
</dbReference>
<comment type="caution">
    <text evidence="2">The sequence shown here is derived from an EMBL/GenBank/DDBJ whole genome shotgun (WGS) entry which is preliminary data.</text>
</comment>
<dbReference type="GO" id="GO:0000172">
    <property type="term" value="C:ribonuclease MRP complex"/>
    <property type="evidence" value="ECO:0007669"/>
    <property type="project" value="TreeGrafter"/>
</dbReference>
<dbReference type="PANTHER" id="PTHR28272:SF1">
    <property type="entry name" value="RIBONUCLEASES P_MRP PROTEIN SUBUNIT POP3"/>
    <property type="match status" value="1"/>
</dbReference>
<dbReference type="Proteomes" id="UP000593566">
    <property type="component" value="Unassembled WGS sequence"/>
</dbReference>
<evidence type="ECO:0000256" key="1">
    <source>
        <dbReference type="SAM" id="MobiDB-lite"/>
    </source>
</evidence>
<feature type="compositionally biased region" description="Basic and acidic residues" evidence="1">
    <location>
        <begin position="71"/>
        <end position="81"/>
    </location>
</feature>
<dbReference type="InterPro" id="IPR013241">
    <property type="entry name" value="RNase_P_Pop3"/>
</dbReference>
<protein>
    <submittedName>
        <fullName evidence="2">Uncharacterized protein</fullName>
    </submittedName>
</protein>
<accession>A0A8H6FDZ4</accession>
<dbReference type="GO" id="GO:0004526">
    <property type="term" value="F:ribonuclease P activity"/>
    <property type="evidence" value="ECO:0007669"/>
    <property type="project" value="TreeGrafter"/>
</dbReference>
<reference evidence="2 3" key="1">
    <citation type="journal article" date="2020" name="Genomics">
        <title>Complete, high-quality genomes from long-read metagenomic sequencing of two wolf lichen thalli reveals enigmatic genome architecture.</title>
        <authorList>
            <person name="McKenzie S.K."/>
            <person name="Walston R.F."/>
            <person name="Allen J.L."/>
        </authorList>
    </citation>
    <scope>NUCLEOTIDE SEQUENCE [LARGE SCALE GENOMIC DNA]</scope>
    <source>
        <strain evidence="2">WasteWater1</strain>
    </source>
</reference>
<sequence length="289" mass="31423">MEGKNLSAASRKSKTISSLDTPYTHVQWPVVSADDQTKILDMLCSLLSPIGEHRSRNVASSKGKRAKKRKREDDPIVKDRQAAFSKGRLARTSALAQPEIHDHLTVGFNTTTRYLERLAQKVSPSTDKDEIPGTVVAMETSARPRLNPANIKPLAAVFVPRSGQPPVLYSHLPLLTKAASLAVPSSPSTRIISLPEGTEAQLKTVLGIPRVGMVGLIDGAPDASSLIELIRQNVPELEVPWFQEAVKGAYLAVKINTVQTGAPLNPKRGARSSILAMAPDDGMWYDKRR</sequence>
<feature type="region of interest" description="Disordered" evidence="1">
    <location>
        <begin position="55"/>
        <end position="83"/>
    </location>
</feature>
<dbReference type="AlphaFoldDB" id="A0A8H6FDZ4"/>
<gene>
    <name evidence="2" type="ORF">HO133_010172</name>
</gene>
<evidence type="ECO:0000313" key="3">
    <source>
        <dbReference type="Proteomes" id="UP000593566"/>
    </source>
</evidence>
<dbReference type="GO" id="GO:0005829">
    <property type="term" value="C:cytosol"/>
    <property type="evidence" value="ECO:0007669"/>
    <property type="project" value="TreeGrafter"/>
</dbReference>
<dbReference type="GO" id="GO:0000171">
    <property type="term" value="F:ribonuclease MRP activity"/>
    <property type="evidence" value="ECO:0007669"/>
    <property type="project" value="TreeGrafter"/>
</dbReference>
<dbReference type="GO" id="GO:0034965">
    <property type="term" value="P:intronic box C/D snoRNA processing"/>
    <property type="evidence" value="ECO:0007669"/>
    <property type="project" value="TreeGrafter"/>
</dbReference>
<dbReference type="RefSeq" id="XP_037153844.1">
    <property type="nucleotide sequence ID" value="XM_037301027.1"/>
</dbReference>
<name>A0A8H6FDZ4_9LECA</name>
<proteinExistence type="predicted"/>